<proteinExistence type="predicted"/>
<dbReference type="PANTHER" id="PTHR46623:SF6">
    <property type="entry name" value="ALPHA_BETA-HYDROLASES SUPERFAMILY PROTEIN"/>
    <property type="match status" value="1"/>
</dbReference>
<gene>
    <name evidence="2" type="ORF">CLMAG_38550</name>
</gene>
<sequence>MKIIDNSDSVIIVLHEIYGINEHIQMVCDKFSINKYNIICPNLIGLTQPFNYDLQEEAYQHFINNIGFDSAVQQVKQVIIQAKKQYRHIYLLGYSVGATIAWLCSDEGNMCDGIIGYYGSRIRDYTSITPKCPVLLIFPTEENSFNVQELVNSLEKFNINIYMLNGKHGFSNPFSENYCVQSFEKAEKLVANFLKKISDSSSN</sequence>
<dbReference type="InterPro" id="IPR051049">
    <property type="entry name" value="Dienelactone_hydrolase-like"/>
</dbReference>
<dbReference type="EMBL" id="LWAE01000004">
    <property type="protein sequence ID" value="KZL90944.1"/>
    <property type="molecule type" value="Genomic_DNA"/>
</dbReference>
<dbReference type="PANTHER" id="PTHR46623">
    <property type="entry name" value="CARBOXYMETHYLENEBUTENOLIDASE-RELATED"/>
    <property type="match status" value="1"/>
</dbReference>
<dbReference type="Proteomes" id="UP000076603">
    <property type="component" value="Unassembled WGS sequence"/>
</dbReference>
<dbReference type="GO" id="GO:0016787">
    <property type="term" value="F:hydrolase activity"/>
    <property type="evidence" value="ECO:0007669"/>
    <property type="project" value="UniProtKB-KW"/>
</dbReference>
<evidence type="ECO:0000313" key="3">
    <source>
        <dbReference type="Proteomes" id="UP000076603"/>
    </source>
</evidence>
<dbReference type="Pfam" id="PF01738">
    <property type="entry name" value="DLH"/>
    <property type="match status" value="1"/>
</dbReference>
<reference evidence="2 3" key="1">
    <citation type="submission" date="2016-04" db="EMBL/GenBank/DDBJ databases">
        <title>Genome sequence of Clostridium magnum DSM 2767.</title>
        <authorList>
            <person name="Poehlein A."/>
            <person name="Uhlig R."/>
            <person name="Fischer R."/>
            <person name="Bahl H."/>
            <person name="Daniel R."/>
        </authorList>
    </citation>
    <scope>NUCLEOTIDE SEQUENCE [LARGE SCALE GENOMIC DNA]</scope>
    <source>
        <strain evidence="2 3">DSM 2767</strain>
    </source>
</reference>
<dbReference type="Gene3D" id="3.40.50.1820">
    <property type="entry name" value="alpha/beta hydrolase"/>
    <property type="match status" value="1"/>
</dbReference>
<comment type="caution">
    <text evidence="2">The sequence shown here is derived from an EMBL/GenBank/DDBJ whole genome shotgun (WGS) entry which is preliminary data.</text>
</comment>
<evidence type="ECO:0000313" key="2">
    <source>
        <dbReference type="EMBL" id="KZL90944.1"/>
    </source>
</evidence>
<dbReference type="OrthoDB" id="115291at2"/>
<accession>A0A162S9F7</accession>
<dbReference type="InterPro" id="IPR002925">
    <property type="entry name" value="Dienelactn_hydro"/>
</dbReference>
<name>A0A162S9F7_9CLOT</name>
<dbReference type="SUPFAM" id="SSF53474">
    <property type="entry name" value="alpha/beta-Hydrolases"/>
    <property type="match status" value="1"/>
</dbReference>
<keyword evidence="2" id="KW-0378">Hydrolase</keyword>
<dbReference type="InterPro" id="IPR029058">
    <property type="entry name" value="AB_hydrolase_fold"/>
</dbReference>
<evidence type="ECO:0000259" key="1">
    <source>
        <dbReference type="Pfam" id="PF01738"/>
    </source>
</evidence>
<protein>
    <submittedName>
        <fullName evidence="2">Dienelactone hydrolase family protein</fullName>
    </submittedName>
</protein>
<keyword evidence="3" id="KW-1185">Reference proteome</keyword>
<organism evidence="2 3">
    <name type="scientific">Clostridium magnum DSM 2767</name>
    <dbReference type="NCBI Taxonomy" id="1121326"/>
    <lineage>
        <taxon>Bacteria</taxon>
        <taxon>Bacillati</taxon>
        <taxon>Bacillota</taxon>
        <taxon>Clostridia</taxon>
        <taxon>Eubacteriales</taxon>
        <taxon>Clostridiaceae</taxon>
        <taxon>Clostridium</taxon>
    </lineage>
</organism>
<dbReference type="PATRIC" id="fig|1121326.3.peg.3900"/>
<dbReference type="AlphaFoldDB" id="A0A162S9F7"/>
<feature type="domain" description="Dienelactone hydrolase" evidence="1">
    <location>
        <begin position="9"/>
        <end position="197"/>
    </location>
</feature>
<dbReference type="RefSeq" id="WP_066626012.1">
    <property type="nucleotide sequence ID" value="NZ_FQXL01000042.1"/>
</dbReference>
<dbReference type="STRING" id="1121326.CLMAG_38550"/>